<dbReference type="STRING" id="947013.SAMN04488109_0686"/>
<keyword evidence="3" id="KW-0378">Hydrolase</keyword>
<proteinExistence type="predicted"/>
<reference evidence="3 4" key="1">
    <citation type="submission" date="2016-11" db="EMBL/GenBank/DDBJ databases">
        <authorList>
            <person name="Jaros S."/>
            <person name="Januszkiewicz K."/>
            <person name="Wedrychowicz H."/>
        </authorList>
    </citation>
    <scope>NUCLEOTIDE SEQUENCE [LARGE SCALE GENOMIC DNA]</scope>
    <source>
        <strain evidence="3 4">DSM 24574</strain>
    </source>
</reference>
<dbReference type="Pfam" id="PF13472">
    <property type="entry name" value="Lipase_GDSL_2"/>
    <property type="match status" value="1"/>
</dbReference>
<accession>A0A1M5KJL5</accession>
<sequence length="365" mass="41427">MVMAFLSSRSTWASLFLTFIIFHCCGQTRTVPFRDANIAYEGRIAYKDQAAELIWSGTSATLWFKGTMLSAILKDVDTANYYNAIIDDTTIVKINPDTTKRSHVLASGLSKGNHKVQLFKRTEWDKGKTLFFGFEVEDSATVLPPQPKPKRKIEFYGNSITCGYGVEDTRGKDSRDGYFENNYITYAALTARHFNAQYSCIGKSGIGIMVSWFPLIMPEMYDRLDPTDSLSKWDFAQYTPDVVVIDLFQNDSWIINLPDNAQFRARFGTKAPDEKFIVAAYKDFVSSIRKKYPRAQIICSLGNMDATREGSPWPGYVQKAIAGLKDKKIRTCFFPYKNTGGHPRESEQKAVAESLIAFIEQHIKW</sequence>
<dbReference type="Proteomes" id="UP000184212">
    <property type="component" value="Unassembled WGS sequence"/>
</dbReference>
<dbReference type="InterPro" id="IPR037461">
    <property type="entry name" value="CtCE2-like_dom"/>
</dbReference>
<dbReference type="InterPro" id="IPR040794">
    <property type="entry name" value="CE2_N"/>
</dbReference>
<evidence type="ECO:0000313" key="3">
    <source>
        <dbReference type="EMBL" id="SHG53016.1"/>
    </source>
</evidence>
<evidence type="ECO:0000259" key="2">
    <source>
        <dbReference type="Pfam" id="PF17996"/>
    </source>
</evidence>
<dbReference type="InterPro" id="IPR036514">
    <property type="entry name" value="SGNH_hydro_sf"/>
</dbReference>
<dbReference type="Pfam" id="PF17996">
    <property type="entry name" value="CE2_N"/>
    <property type="match status" value="1"/>
</dbReference>
<evidence type="ECO:0000259" key="1">
    <source>
        <dbReference type="Pfam" id="PF13472"/>
    </source>
</evidence>
<feature type="domain" description="SGNH hydrolase-type esterase" evidence="1">
    <location>
        <begin position="155"/>
        <end position="321"/>
    </location>
</feature>
<protein>
    <submittedName>
        <fullName evidence="3">GDSL-like Lipase/Acylhydrolase family protein</fullName>
    </submittedName>
</protein>
<dbReference type="InterPro" id="IPR013830">
    <property type="entry name" value="SGNH_hydro"/>
</dbReference>
<dbReference type="Gene3D" id="3.40.50.1110">
    <property type="entry name" value="SGNH hydrolase"/>
    <property type="match status" value="1"/>
</dbReference>
<dbReference type="GO" id="GO:0052689">
    <property type="term" value="F:carboxylic ester hydrolase activity"/>
    <property type="evidence" value="ECO:0007669"/>
    <property type="project" value="InterPro"/>
</dbReference>
<dbReference type="PANTHER" id="PTHR37834:SF2">
    <property type="entry name" value="ESTERASE, SGNH HYDROLASE-TYPE"/>
    <property type="match status" value="1"/>
</dbReference>
<gene>
    <name evidence="3" type="ORF">SAMN04488109_0686</name>
</gene>
<feature type="domain" description="Carbohydrate esterase 2 N-terminal" evidence="2">
    <location>
        <begin position="40"/>
        <end position="145"/>
    </location>
</feature>
<keyword evidence="4" id="KW-1185">Reference proteome</keyword>
<dbReference type="SUPFAM" id="SSF52266">
    <property type="entry name" value="SGNH hydrolase"/>
    <property type="match status" value="1"/>
</dbReference>
<dbReference type="AlphaFoldDB" id="A0A1M5KJL5"/>
<name>A0A1M5KJL5_9BACT</name>
<dbReference type="InterPro" id="IPR052762">
    <property type="entry name" value="PCW_deacetylase/CE"/>
</dbReference>
<dbReference type="Gene3D" id="2.60.120.260">
    <property type="entry name" value="Galactose-binding domain-like"/>
    <property type="match status" value="1"/>
</dbReference>
<organism evidence="3 4">
    <name type="scientific">Chryseolinea serpens</name>
    <dbReference type="NCBI Taxonomy" id="947013"/>
    <lineage>
        <taxon>Bacteria</taxon>
        <taxon>Pseudomonadati</taxon>
        <taxon>Bacteroidota</taxon>
        <taxon>Cytophagia</taxon>
        <taxon>Cytophagales</taxon>
        <taxon>Fulvivirgaceae</taxon>
        <taxon>Chryseolinea</taxon>
    </lineage>
</organism>
<evidence type="ECO:0000313" key="4">
    <source>
        <dbReference type="Proteomes" id="UP000184212"/>
    </source>
</evidence>
<dbReference type="CDD" id="cd01831">
    <property type="entry name" value="Endoglucanase_E_like"/>
    <property type="match status" value="1"/>
</dbReference>
<dbReference type="EMBL" id="FQWQ01000001">
    <property type="protein sequence ID" value="SHG53016.1"/>
    <property type="molecule type" value="Genomic_DNA"/>
</dbReference>
<dbReference type="PANTHER" id="PTHR37834">
    <property type="entry name" value="GDSL-LIKE LIPASE/ACYLHYDROLASE DOMAIN PROTEIN (AFU_ORTHOLOGUE AFUA_2G00620)"/>
    <property type="match status" value="1"/>
</dbReference>